<dbReference type="GO" id="GO:0016746">
    <property type="term" value="F:acyltransferase activity"/>
    <property type="evidence" value="ECO:0007669"/>
    <property type="project" value="UniProtKB-KW"/>
</dbReference>
<dbReference type="Gene3D" id="3.40.630.30">
    <property type="match status" value="1"/>
</dbReference>
<dbReference type="InterPro" id="IPR050832">
    <property type="entry name" value="Bact_Acetyltransf"/>
</dbReference>
<dbReference type="PANTHER" id="PTHR43877:SF2">
    <property type="entry name" value="AMINOALKYLPHOSPHONATE N-ACETYLTRANSFERASE-RELATED"/>
    <property type="match status" value="1"/>
</dbReference>
<evidence type="ECO:0000256" key="2">
    <source>
        <dbReference type="ARBA" id="ARBA00023315"/>
    </source>
</evidence>
<dbReference type="InterPro" id="IPR016181">
    <property type="entry name" value="Acyl_CoA_acyltransferase"/>
</dbReference>
<proteinExistence type="predicted"/>
<name>A0ABV6K7N1_9BACI</name>
<evidence type="ECO:0000313" key="4">
    <source>
        <dbReference type="EMBL" id="MFC0469316.1"/>
    </source>
</evidence>
<keyword evidence="5" id="KW-1185">Reference proteome</keyword>
<dbReference type="InterPro" id="IPR000182">
    <property type="entry name" value="GNAT_dom"/>
</dbReference>
<dbReference type="RefSeq" id="WP_335963194.1">
    <property type="nucleotide sequence ID" value="NZ_JAXBLX010000043.1"/>
</dbReference>
<organism evidence="4 5">
    <name type="scientific">Halalkalibacter kiskunsagensis</name>
    <dbReference type="NCBI Taxonomy" id="1548599"/>
    <lineage>
        <taxon>Bacteria</taxon>
        <taxon>Bacillati</taxon>
        <taxon>Bacillota</taxon>
        <taxon>Bacilli</taxon>
        <taxon>Bacillales</taxon>
        <taxon>Bacillaceae</taxon>
        <taxon>Halalkalibacter</taxon>
    </lineage>
</organism>
<keyword evidence="2 4" id="KW-0012">Acyltransferase</keyword>
<dbReference type="Proteomes" id="UP001589838">
    <property type="component" value="Unassembled WGS sequence"/>
</dbReference>
<gene>
    <name evidence="4" type="ORF">ACFFHM_01880</name>
</gene>
<dbReference type="Pfam" id="PF13420">
    <property type="entry name" value="Acetyltransf_4"/>
    <property type="match status" value="1"/>
</dbReference>
<evidence type="ECO:0000256" key="1">
    <source>
        <dbReference type="ARBA" id="ARBA00022679"/>
    </source>
</evidence>
<comment type="caution">
    <text evidence="4">The sequence shown here is derived from an EMBL/GenBank/DDBJ whole genome shotgun (WGS) entry which is preliminary data.</text>
</comment>
<dbReference type="EC" id="2.3.-.-" evidence="4"/>
<protein>
    <submittedName>
        <fullName evidence="4">GNAT family N-acetyltransferase</fullName>
        <ecNumber evidence="4">2.3.-.-</ecNumber>
    </submittedName>
</protein>
<dbReference type="CDD" id="cd04301">
    <property type="entry name" value="NAT_SF"/>
    <property type="match status" value="1"/>
</dbReference>
<dbReference type="SUPFAM" id="SSF55729">
    <property type="entry name" value="Acyl-CoA N-acyltransferases (Nat)"/>
    <property type="match status" value="1"/>
</dbReference>
<evidence type="ECO:0000259" key="3">
    <source>
        <dbReference type="PROSITE" id="PS51186"/>
    </source>
</evidence>
<evidence type="ECO:0000313" key="5">
    <source>
        <dbReference type="Proteomes" id="UP001589838"/>
    </source>
</evidence>
<dbReference type="PANTHER" id="PTHR43877">
    <property type="entry name" value="AMINOALKYLPHOSPHONATE N-ACETYLTRANSFERASE-RELATED-RELATED"/>
    <property type="match status" value="1"/>
</dbReference>
<sequence>MRKLEKKDVQMFKQIRLEALEEVPEAFAASYEEEVDQPHAFFEFKLNEETCFYGIFDYETLVGIVSLTQSKLLKMNHKAAIGSVYVAKEARGKGIGKKLLDHVIKTAHELGIEQLQLVVASKNERAKQLYESLGFHTYGFEERALKVNGEYIDEDYMMKFLRN</sequence>
<dbReference type="PROSITE" id="PS51186">
    <property type="entry name" value="GNAT"/>
    <property type="match status" value="1"/>
</dbReference>
<feature type="domain" description="N-acetyltransferase" evidence="3">
    <location>
        <begin position="1"/>
        <end position="162"/>
    </location>
</feature>
<reference evidence="4 5" key="1">
    <citation type="submission" date="2024-09" db="EMBL/GenBank/DDBJ databases">
        <authorList>
            <person name="Sun Q."/>
            <person name="Mori K."/>
        </authorList>
    </citation>
    <scope>NUCLEOTIDE SEQUENCE [LARGE SCALE GENOMIC DNA]</scope>
    <source>
        <strain evidence="4 5">NCAIM B.02610</strain>
    </source>
</reference>
<keyword evidence="1 4" id="KW-0808">Transferase</keyword>
<dbReference type="EMBL" id="JBHLUX010000005">
    <property type="protein sequence ID" value="MFC0469316.1"/>
    <property type="molecule type" value="Genomic_DNA"/>
</dbReference>
<accession>A0ABV6K7N1</accession>